<feature type="domain" description="TPM" evidence="1">
    <location>
        <begin position="5"/>
        <end position="121"/>
    </location>
</feature>
<accession>A0A1I5CZL7</accession>
<evidence type="ECO:0000259" key="1">
    <source>
        <dbReference type="Pfam" id="PF04536"/>
    </source>
</evidence>
<dbReference type="EMBL" id="FOVN01000006">
    <property type="protein sequence ID" value="SFN92409.1"/>
    <property type="molecule type" value="Genomic_DNA"/>
</dbReference>
<dbReference type="STRING" id="649333.SAMN04487989_106116"/>
<evidence type="ECO:0000313" key="3">
    <source>
        <dbReference type="Proteomes" id="UP000198705"/>
    </source>
</evidence>
<gene>
    <name evidence="2" type="ORF">SAMN04487989_106116</name>
</gene>
<dbReference type="PANTHER" id="PTHR30373">
    <property type="entry name" value="UPF0603 PROTEIN YGCG"/>
    <property type="match status" value="1"/>
</dbReference>
<keyword evidence="3" id="KW-1185">Reference proteome</keyword>
<sequence>MSKIEDFLTANEEQAIIAAIREAEKNTSGEIRVHLEKTSKIDVFDRAMEVFHFLKMDNTKQQNGVLIYVAVEDRNFVIFGDKGINDVVSNDFWDTTRNAIQAQFKQGNFKQGLVDGILMAGKALEQHFPWQHTDINELPDTISKG</sequence>
<dbReference type="PANTHER" id="PTHR30373:SF8">
    <property type="entry name" value="BLL7265 PROTEIN"/>
    <property type="match status" value="1"/>
</dbReference>
<dbReference type="InterPro" id="IPR007621">
    <property type="entry name" value="TPM_dom"/>
</dbReference>
<dbReference type="Pfam" id="PF04536">
    <property type="entry name" value="TPM_phosphatase"/>
    <property type="match status" value="1"/>
</dbReference>
<reference evidence="3" key="1">
    <citation type="submission" date="2016-10" db="EMBL/GenBank/DDBJ databases">
        <authorList>
            <person name="Varghese N."/>
            <person name="Submissions S."/>
        </authorList>
    </citation>
    <scope>NUCLEOTIDE SEQUENCE [LARGE SCALE GENOMIC DNA]</scope>
    <source>
        <strain evidence="3">DSM 23925</strain>
    </source>
</reference>
<organism evidence="2 3">
    <name type="scientific">Bizionia echini</name>
    <dbReference type="NCBI Taxonomy" id="649333"/>
    <lineage>
        <taxon>Bacteria</taxon>
        <taxon>Pseudomonadati</taxon>
        <taxon>Bacteroidota</taxon>
        <taxon>Flavobacteriia</taxon>
        <taxon>Flavobacteriales</taxon>
        <taxon>Flavobacteriaceae</taxon>
        <taxon>Bizionia</taxon>
    </lineage>
</organism>
<proteinExistence type="predicted"/>
<dbReference type="OrthoDB" id="9786161at2"/>
<dbReference type="Gene3D" id="3.10.310.50">
    <property type="match status" value="1"/>
</dbReference>
<dbReference type="Proteomes" id="UP000198705">
    <property type="component" value="Unassembled WGS sequence"/>
</dbReference>
<evidence type="ECO:0000313" key="2">
    <source>
        <dbReference type="EMBL" id="SFN92409.1"/>
    </source>
</evidence>
<name>A0A1I5CZL7_9FLAO</name>
<dbReference type="RefSeq" id="WP_092209356.1">
    <property type="nucleotide sequence ID" value="NZ_FOVN01000006.1"/>
</dbReference>
<protein>
    <submittedName>
        <fullName evidence="2">TLP18.3, Psb32 and MOLO-1 founding protein of phosphatase</fullName>
    </submittedName>
</protein>
<dbReference type="AlphaFoldDB" id="A0A1I5CZL7"/>